<dbReference type="Gene3D" id="1.20.1250.20">
    <property type="entry name" value="MFS general substrate transporter like domains"/>
    <property type="match status" value="2"/>
</dbReference>
<dbReference type="SUPFAM" id="SSF103473">
    <property type="entry name" value="MFS general substrate transporter"/>
    <property type="match status" value="1"/>
</dbReference>
<accession>A0A0B5BCH6</accession>
<organism evidence="5 6">
    <name type="scientific">Geobacter pickeringii</name>
    <dbReference type="NCBI Taxonomy" id="345632"/>
    <lineage>
        <taxon>Bacteria</taxon>
        <taxon>Pseudomonadati</taxon>
        <taxon>Thermodesulfobacteriota</taxon>
        <taxon>Desulfuromonadia</taxon>
        <taxon>Geobacterales</taxon>
        <taxon>Geobacteraceae</taxon>
        <taxon>Geobacter</taxon>
    </lineage>
</organism>
<evidence type="ECO:0000256" key="3">
    <source>
        <dbReference type="ARBA" id="ARBA00023136"/>
    </source>
</evidence>
<feature type="transmembrane region" description="Helical" evidence="4">
    <location>
        <begin position="292"/>
        <end position="313"/>
    </location>
</feature>
<protein>
    <submittedName>
        <fullName evidence="5">Membrane protein</fullName>
    </submittedName>
</protein>
<keyword evidence="2 4" id="KW-1133">Transmembrane helix</keyword>
<dbReference type="GO" id="GO:0022857">
    <property type="term" value="F:transmembrane transporter activity"/>
    <property type="evidence" value="ECO:0007669"/>
    <property type="project" value="InterPro"/>
</dbReference>
<evidence type="ECO:0000313" key="5">
    <source>
        <dbReference type="EMBL" id="AJE02779.1"/>
    </source>
</evidence>
<sequence length="391" mass="43565">MINAEQRPMFRFLAVMTAASMVGLQGYTILFNNFAVETVHLEGRHVGIIQSVREVPGFLALLAVYVMMVVKEHRLSAFSIALLGFGVALTGIFPSFAGVALTTLVMSFGFHYYETTNQSLTLQYFSTHLSPLVMGKLRSLAAISSIAAAGLIWLLAWFLDYRGIFIVIGAIVLLFGLWGLFQDPTHESVPPQRLRMVVRRQYWLYYLLTFLSGARRQIFMVFSMFLLVKIFHFSMQEMTILFLINNGINWFLNPLIGRAINFFGERALCSLEYLGVILVFITYAYATSKGMVAGMYILDSILFNFAVAIRTYFQKIADPQDIAPSSAVGFTINHIAAVFLPALGGYLWMIDYRIPFLAGAVLGGVSLLFAQCIRLPADERSLPVAGAAEAE</sequence>
<dbReference type="Pfam" id="PF07690">
    <property type="entry name" value="MFS_1"/>
    <property type="match status" value="1"/>
</dbReference>
<evidence type="ECO:0000256" key="2">
    <source>
        <dbReference type="ARBA" id="ARBA00022989"/>
    </source>
</evidence>
<feature type="transmembrane region" description="Helical" evidence="4">
    <location>
        <begin position="164"/>
        <end position="181"/>
    </location>
</feature>
<evidence type="ECO:0000256" key="1">
    <source>
        <dbReference type="ARBA" id="ARBA00022692"/>
    </source>
</evidence>
<dbReference type="Proteomes" id="UP000057609">
    <property type="component" value="Chromosome"/>
</dbReference>
<feature type="transmembrane region" description="Helical" evidence="4">
    <location>
        <begin position="99"/>
        <end position="116"/>
    </location>
</feature>
<name>A0A0B5BCH6_9BACT</name>
<dbReference type="InterPro" id="IPR011701">
    <property type="entry name" value="MFS"/>
</dbReference>
<feature type="transmembrane region" description="Helical" evidence="4">
    <location>
        <begin position="12"/>
        <end position="36"/>
    </location>
</feature>
<dbReference type="OrthoDB" id="9774288at2"/>
<reference evidence="5 6" key="1">
    <citation type="journal article" date="2015" name="Genome Announc.">
        <title>Complete Genome of Geobacter pickeringii G13T, a Metal-Reducing Isolate from Sedimentary Kaolin Deposits.</title>
        <authorList>
            <person name="Badalamenti J.P."/>
            <person name="Bond D.R."/>
        </authorList>
    </citation>
    <scope>NUCLEOTIDE SEQUENCE [LARGE SCALE GENOMIC DNA]</scope>
    <source>
        <strain evidence="5 6">G13</strain>
    </source>
</reference>
<keyword evidence="3 4" id="KW-0472">Membrane</keyword>
<dbReference type="RefSeq" id="WP_039740949.1">
    <property type="nucleotide sequence ID" value="NZ_CP009788.1"/>
</dbReference>
<proteinExistence type="predicted"/>
<dbReference type="AlphaFoldDB" id="A0A0B5BCH6"/>
<keyword evidence="6" id="KW-1185">Reference proteome</keyword>
<feature type="transmembrane region" description="Helical" evidence="4">
    <location>
        <begin position="238"/>
        <end position="256"/>
    </location>
</feature>
<dbReference type="KEGG" id="gpi:GPICK_04810"/>
<evidence type="ECO:0000313" key="6">
    <source>
        <dbReference type="Proteomes" id="UP000057609"/>
    </source>
</evidence>
<dbReference type="InterPro" id="IPR036259">
    <property type="entry name" value="MFS_trans_sf"/>
</dbReference>
<dbReference type="HOGENOM" id="CLU_057648_0_0_7"/>
<gene>
    <name evidence="5" type="ORF">GPICK_04810</name>
</gene>
<feature type="transmembrane region" description="Helical" evidence="4">
    <location>
        <begin position="48"/>
        <end position="68"/>
    </location>
</feature>
<feature type="transmembrane region" description="Helical" evidence="4">
    <location>
        <begin position="354"/>
        <end position="373"/>
    </location>
</feature>
<dbReference type="EMBL" id="CP009788">
    <property type="protein sequence ID" value="AJE02779.1"/>
    <property type="molecule type" value="Genomic_DNA"/>
</dbReference>
<keyword evidence="1 4" id="KW-0812">Transmembrane</keyword>
<dbReference type="STRING" id="345632.GPICK_04810"/>
<evidence type="ECO:0000256" key="4">
    <source>
        <dbReference type="SAM" id="Phobius"/>
    </source>
</evidence>
<feature type="transmembrane region" description="Helical" evidence="4">
    <location>
        <begin position="325"/>
        <end position="348"/>
    </location>
</feature>
<feature type="transmembrane region" description="Helical" evidence="4">
    <location>
        <begin position="75"/>
        <end position="93"/>
    </location>
</feature>
<feature type="transmembrane region" description="Helical" evidence="4">
    <location>
        <begin position="268"/>
        <end position="286"/>
    </location>
</feature>
<feature type="transmembrane region" description="Helical" evidence="4">
    <location>
        <begin position="202"/>
        <end position="226"/>
    </location>
</feature>
<feature type="transmembrane region" description="Helical" evidence="4">
    <location>
        <begin position="137"/>
        <end position="158"/>
    </location>
</feature>